<reference evidence="1" key="1">
    <citation type="submission" date="2021-06" db="EMBL/GenBank/DDBJ databases">
        <authorList>
            <person name="Kallberg Y."/>
            <person name="Tangrot J."/>
            <person name="Rosling A."/>
        </authorList>
    </citation>
    <scope>NUCLEOTIDE SEQUENCE</scope>
    <source>
        <strain evidence="1">28 12/20/2015</strain>
    </source>
</reference>
<gene>
    <name evidence="1" type="ORF">SPELUC_LOCUS17312</name>
</gene>
<name>A0ACA9RGH6_9GLOM</name>
<keyword evidence="2" id="KW-1185">Reference proteome</keyword>
<feature type="non-terminal residue" evidence="1">
    <location>
        <position position="1"/>
    </location>
</feature>
<organism evidence="1 2">
    <name type="scientific">Cetraspora pellucida</name>
    <dbReference type="NCBI Taxonomy" id="1433469"/>
    <lineage>
        <taxon>Eukaryota</taxon>
        <taxon>Fungi</taxon>
        <taxon>Fungi incertae sedis</taxon>
        <taxon>Mucoromycota</taxon>
        <taxon>Glomeromycotina</taxon>
        <taxon>Glomeromycetes</taxon>
        <taxon>Diversisporales</taxon>
        <taxon>Gigasporaceae</taxon>
        <taxon>Cetraspora</taxon>
    </lineage>
</organism>
<dbReference type="Proteomes" id="UP000789366">
    <property type="component" value="Unassembled WGS sequence"/>
</dbReference>
<dbReference type="EMBL" id="CAJVPW010070037">
    <property type="protein sequence ID" value="CAG8791930.1"/>
    <property type="molecule type" value="Genomic_DNA"/>
</dbReference>
<comment type="caution">
    <text evidence="1">The sequence shown here is derived from an EMBL/GenBank/DDBJ whole genome shotgun (WGS) entry which is preliminary data.</text>
</comment>
<protein>
    <submittedName>
        <fullName evidence="1">11185_t:CDS:1</fullName>
    </submittedName>
</protein>
<accession>A0ACA9RGH6</accession>
<evidence type="ECO:0000313" key="1">
    <source>
        <dbReference type="EMBL" id="CAG8791930.1"/>
    </source>
</evidence>
<feature type="non-terminal residue" evidence="1">
    <location>
        <position position="113"/>
    </location>
</feature>
<sequence length="113" mass="13325">DLENQIAILEAFKEAHESKHDKPKKRRISDVDEPARLKRIINWDENEKTVQRRLEKEERKSAYQNQELNSKRQKLNQAYQNGQQLTQAQNTIQRALIHLGVSNLNNLPNMPQN</sequence>
<proteinExistence type="predicted"/>
<evidence type="ECO:0000313" key="2">
    <source>
        <dbReference type="Proteomes" id="UP000789366"/>
    </source>
</evidence>